<dbReference type="InterPro" id="IPR058240">
    <property type="entry name" value="rSAM_sf"/>
</dbReference>
<evidence type="ECO:0000256" key="3">
    <source>
        <dbReference type="ARBA" id="ARBA00022723"/>
    </source>
</evidence>
<evidence type="ECO:0000259" key="6">
    <source>
        <dbReference type="SMART" id="SM00729"/>
    </source>
</evidence>
<evidence type="ECO:0000256" key="5">
    <source>
        <dbReference type="ARBA" id="ARBA00023014"/>
    </source>
</evidence>
<evidence type="ECO:0000313" key="8">
    <source>
        <dbReference type="Proteomes" id="UP000192418"/>
    </source>
</evidence>
<keyword evidence="3" id="KW-0479">Metal-binding</keyword>
<dbReference type="SUPFAM" id="SSF102114">
    <property type="entry name" value="Radical SAM enzymes"/>
    <property type="match status" value="1"/>
</dbReference>
<proteinExistence type="predicted"/>
<reference evidence="7 8" key="1">
    <citation type="submission" date="2017-04" db="EMBL/GenBank/DDBJ databases">
        <authorList>
            <person name="Afonso C.L."/>
            <person name="Miller P.J."/>
            <person name="Scott M.A."/>
            <person name="Spackman E."/>
            <person name="Goraichik I."/>
            <person name="Dimitrov K.M."/>
            <person name="Suarez D.L."/>
            <person name="Swayne D.E."/>
        </authorList>
    </citation>
    <scope>NUCLEOTIDE SEQUENCE [LARGE SCALE GENOMIC DNA]</scope>
    <source>
        <strain evidence="7 8">DSM 3385</strain>
    </source>
</reference>
<comment type="cofactor">
    <cofactor evidence="1">
        <name>[4Fe-4S] cluster</name>
        <dbReference type="ChEBI" id="CHEBI:49883"/>
    </cofactor>
</comment>
<organism evidence="7 8">
    <name type="scientific">Desulfocicer vacuolatum DSM 3385</name>
    <dbReference type="NCBI Taxonomy" id="1121400"/>
    <lineage>
        <taxon>Bacteria</taxon>
        <taxon>Pseudomonadati</taxon>
        <taxon>Thermodesulfobacteriota</taxon>
        <taxon>Desulfobacteria</taxon>
        <taxon>Desulfobacterales</taxon>
        <taxon>Desulfobacteraceae</taxon>
        <taxon>Desulfocicer</taxon>
    </lineage>
</organism>
<dbReference type="GO" id="GO:0003824">
    <property type="term" value="F:catalytic activity"/>
    <property type="evidence" value="ECO:0007669"/>
    <property type="project" value="InterPro"/>
</dbReference>
<dbReference type="SMART" id="SM00729">
    <property type="entry name" value="Elp3"/>
    <property type="match status" value="1"/>
</dbReference>
<sequence length="623" mass="71717">MNLSIKNGDFIFAVMPWAYPDTPVLGPSLLQSILKNSGYRSQIIYPNFQFYHAVDPVLYYSLSNDHSLFELSDHLFSCYIHGKERIKSDHFLQALGQQHIEHKLGKNYVEFLSRIRDVDIPEFINALALLITEKEIPAIGFSCTYNQVLASMALAKGIKKIQPEIKTIFGGPSLAGKMGIAHHQKYPDIIDHIFIGEADEIIADIVDGILQNKTDMKIPGLTQYKNGLVKGPDRVPVTQRLDDLPTPDFSDFFEQRNAMNGEGVHLPTMRPLPYESSRGCWWAEKKNCSFCGFNGLARQYRLKSPLRVTAELESLSTAYVNLDFSACDNNINNSHFDILFPTIAQTNVDYSLWYQIRPDISKKNVMALKRGKVVYVHAGIESFSDNILKLMQKGVKYLKNIQLLKWCREAGIKVSYMILWGMPGETPLDYSKMAALVPFIVHLDPPLRMQFIELHRFSPMFTEPDKFGITETYIRENYQYVYPLDMLEPDLFYYFNFYASSTKDAMEYTKDLHDAINLWAELHHNIETKPVLEMKLGKDFLLIHDNRCGENLKYFLNQIQKEIILYGDSICKISTIYDLFKLKCPELNTLQIYNEFETLKKNGLIIIENDQYLSLPTRTLIMA</sequence>
<keyword evidence="2" id="KW-0949">S-adenosyl-L-methionine</keyword>
<dbReference type="InterPro" id="IPR006638">
    <property type="entry name" value="Elp3/MiaA/NifB-like_rSAM"/>
</dbReference>
<feature type="domain" description="Elp3/MiaA/NifB-like radical SAM core" evidence="6">
    <location>
        <begin position="270"/>
        <end position="475"/>
    </location>
</feature>
<keyword evidence="5" id="KW-0411">Iron-sulfur</keyword>
<dbReference type="AlphaFoldDB" id="A0A1W2C6T1"/>
<dbReference type="InterPro" id="IPR023404">
    <property type="entry name" value="rSAM_horseshoe"/>
</dbReference>
<dbReference type="Gene3D" id="3.80.30.20">
    <property type="entry name" value="tm_1862 like domain"/>
    <property type="match status" value="1"/>
</dbReference>
<dbReference type="OrthoDB" id="9801424at2"/>
<dbReference type="STRING" id="1121400.SAMN02746065_1113"/>
<dbReference type="InterPro" id="IPR051198">
    <property type="entry name" value="BchE-like"/>
</dbReference>
<dbReference type="Proteomes" id="UP000192418">
    <property type="component" value="Unassembled WGS sequence"/>
</dbReference>
<gene>
    <name evidence="7" type="ORF">SAMN02746065_1113</name>
</gene>
<dbReference type="RefSeq" id="WP_084069399.1">
    <property type="nucleotide sequence ID" value="NZ_FWXY01000011.1"/>
</dbReference>
<dbReference type="SFLD" id="SFLDS00029">
    <property type="entry name" value="Radical_SAM"/>
    <property type="match status" value="1"/>
</dbReference>
<dbReference type="EMBL" id="FWXY01000011">
    <property type="protein sequence ID" value="SMC80909.1"/>
    <property type="molecule type" value="Genomic_DNA"/>
</dbReference>
<dbReference type="NCBIfam" id="TIGR03975">
    <property type="entry name" value="rSAM_ocin_1"/>
    <property type="match status" value="1"/>
</dbReference>
<evidence type="ECO:0000256" key="4">
    <source>
        <dbReference type="ARBA" id="ARBA00023004"/>
    </source>
</evidence>
<accession>A0A1W2C6T1</accession>
<dbReference type="GO" id="GO:0051536">
    <property type="term" value="F:iron-sulfur cluster binding"/>
    <property type="evidence" value="ECO:0007669"/>
    <property type="project" value="UniProtKB-KW"/>
</dbReference>
<dbReference type="Gene3D" id="3.40.50.280">
    <property type="entry name" value="Cobalamin-binding domain"/>
    <property type="match status" value="1"/>
</dbReference>
<keyword evidence="4" id="KW-0408">Iron</keyword>
<dbReference type="Pfam" id="PF04055">
    <property type="entry name" value="Radical_SAM"/>
    <property type="match status" value="1"/>
</dbReference>
<evidence type="ECO:0000313" key="7">
    <source>
        <dbReference type="EMBL" id="SMC80909.1"/>
    </source>
</evidence>
<protein>
    <submittedName>
        <fullName evidence="7">Ribosomal peptide maturation radical SAM protein 1</fullName>
    </submittedName>
</protein>
<dbReference type="SFLD" id="SFLDG01082">
    <property type="entry name" value="B12-binding_domain_containing"/>
    <property type="match status" value="1"/>
</dbReference>
<name>A0A1W2C6T1_9BACT</name>
<dbReference type="InterPro" id="IPR023984">
    <property type="entry name" value="rSAM_ocin_1"/>
</dbReference>
<dbReference type="SFLD" id="SFLDF00324">
    <property type="entry name" value="bacteriocin_maturation"/>
    <property type="match status" value="1"/>
</dbReference>
<keyword evidence="8" id="KW-1185">Reference proteome</keyword>
<dbReference type="InterPro" id="IPR007197">
    <property type="entry name" value="rSAM"/>
</dbReference>
<evidence type="ECO:0000256" key="2">
    <source>
        <dbReference type="ARBA" id="ARBA00022691"/>
    </source>
</evidence>
<evidence type="ECO:0000256" key="1">
    <source>
        <dbReference type="ARBA" id="ARBA00001966"/>
    </source>
</evidence>
<dbReference type="GO" id="GO:0046872">
    <property type="term" value="F:metal ion binding"/>
    <property type="evidence" value="ECO:0007669"/>
    <property type="project" value="UniProtKB-KW"/>
</dbReference>
<dbReference type="PANTHER" id="PTHR43409">
    <property type="entry name" value="ANAEROBIC MAGNESIUM-PROTOPORPHYRIN IX MONOMETHYL ESTER CYCLASE-RELATED"/>
    <property type="match status" value="1"/>
</dbReference>